<accession>A0ACB8Q9I1</accession>
<evidence type="ECO:0000313" key="1">
    <source>
        <dbReference type="EMBL" id="KAI0028335.1"/>
    </source>
</evidence>
<reference evidence="1" key="1">
    <citation type="submission" date="2021-02" db="EMBL/GenBank/DDBJ databases">
        <authorList>
            <consortium name="DOE Joint Genome Institute"/>
            <person name="Ahrendt S."/>
            <person name="Looney B.P."/>
            <person name="Miyauchi S."/>
            <person name="Morin E."/>
            <person name="Drula E."/>
            <person name="Courty P.E."/>
            <person name="Chicoki N."/>
            <person name="Fauchery L."/>
            <person name="Kohler A."/>
            <person name="Kuo A."/>
            <person name="Labutti K."/>
            <person name="Pangilinan J."/>
            <person name="Lipzen A."/>
            <person name="Riley R."/>
            <person name="Andreopoulos W."/>
            <person name="He G."/>
            <person name="Johnson J."/>
            <person name="Barry K.W."/>
            <person name="Grigoriev I.V."/>
            <person name="Nagy L."/>
            <person name="Hibbett D."/>
            <person name="Henrissat B."/>
            <person name="Matheny P.B."/>
            <person name="Labbe J."/>
            <person name="Martin F."/>
        </authorList>
    </citation>
    <scope>NUCLEOTIDE SEQUENCE</scope>
    <source>
        <strain evidence="1">EC-137</strain>
    </source>
</reference>
<gene>
    <name evidence="1" type="ORF">K488DRAFT_58885</name>
</gene>
<evidence type="ECO:0000313" key="2">
    <source>
        <dbReference type="Proteomes" id="UP000814128"/>
    </source>
</evidence>
<proteinExistence type="predicted"/>
<organism evidence="1 2">
    <name type="scientific">Vararia minispora EC-137</name>
    <dbReference type="NCBI Taxonomy" id="1314806"/>
    <lineage>
        <taxon>Eukaryota</taxon>
        <taxon>Fungi</taxon>
        <taxon>Dikarya</taxon>
        <taxon>Basidiomycota</taxon>
        <taxon>Agaricomycotina</taxon>
        <taxon>Agaricomycetes</taxon>
        <taxon>Russulales</taxon>
        <taxon>Lachnocladiaceae</taxon>
        <taxon>Vararia</taxon>
    </lineage>
</organism>
<reference evidence="1" key="2">
    <citation type="journal article" date="2022" name="New Phytol.">
        <title>Evolutionary transition to the ectomycorrhizal habit in the genomes of a hyperdiverse lineage of mushroom-forming fungi.</title>
        <authorList>
            <person name="Looney B."/>
            <person name="Miyauchi S."/>
            <person name="Morin E."/>
            <person name="Drula E."/>
            <person name="Courty P.E."/>
            <person name="Kohler A."/>
            <person name="Kuo A."/>
            <person name="LaButti K."/>
            <person name="Pangilinan J."/>
            <person name="Lipzen A."/>
            <person name="Riley R."/>
            <person name="Andreopoulos W."/>
            <person name="He G."/>
            <person name="Johnson J."/>
            <person name="Nolan M."/>
            <person name="Tritt A."/>
            <person name="Barry K.W."/>
            <person name="Grigoriev I.V."/>
            <person name="Nagy L.G."/>
            <person name="Hibbett D."/>
            <person name="Henrissat B."/>
            <person name="Matheny P.B."/>
            <person name="Labbe J."/>
            <person name="Martin F.M."/>
        </authorList>
    </citation>
    <scope>NUCLEOTIDE SEQUENCE</scope>
    <source>
        <strain evidence="1">EC-137</strain>
    </source>
</reference>
<protein>
    <submittedName>
        <fullName evidence="1">Uncharacterized protein</fullName>
    </submittedName>
</protein>
<keyword evidence="2" id="KW-1185">Reference proteome</keyword>
<sequence>AAASVLDTSNLVTQQILFFDVNVSQLPPVPALEAAGMTLINIWEALETIETHRFACLRLTECGAQILLSVREEILDVPTYVVEELQGQIGRLEDTLKKIYLMLQNQRQSSFLKLYSKREEMLRDIKVCDWELNTTLDMFGLPLQIRVLKLMQASEPYGKEEADLGDVSDLKKTPVEVPFGDEVTGLISHLRLAQNRWDHAHDLASLHQLMRTTLETNSDAGMIEVLQVPRDEIPEAIKTLQRMVEREMERTKIGENNSNTSSAESSALQLCIRIQRQL</sequence>
<dbReference type="Proteomes" id="UP000814128">
    <property type="component" value="Unassembled WGS sequence"/>
</dbReference>
<feature type="non-terminal residue" evidence="1">
    <location>
        <position position="1"/>
    </location>
</feature>
<comment type="caution">
    <text evidence="1">The sequence shown here is derived from an EMBL/GenBank/DDBJ whole genome shotgun (WGS) entry which is preliminary data.</text>
</comment>
<name>A0ACB8Q9I1_9AGAM</name>
<dbReference type="EMBL" id="MU273763">
    <property type="protein sequence ID" value="KAI0028335.1"/>
    <property type="molecule type" value="Genomic_DNA"/>
</dbReference>